<dbReference type="Pfam" id="PF02585">
    <property type="entry name" value="PIG-L"/>
    <property type="match status" value="1"/>
</dbReference>
<dbReference type="PANTHER" id="PTHR12993:SF29">
    <property type="entry name" value="BLR3841 PROTEIN"/>
    <property type="match status" value="1"/>
</dbReference>
<dbReference type="GO" id="GO:0016137">
    <property type="term" value="P:glycoside metabolic process"/>
    <property type="evidence" value="ECO:0007669"/>
    <property type="project" value="UniProtKB-ARBA"/>
</dbReference>
<dbReference type="AlphaFoldDB" id="A0A4V2FQQ6"/>
<dbReference type="InterPro" id="IPR003737">
    <property type="entry name" value="GlcNAc_PI_deacetylase-related"/>
</dbReference>
<name>A0A4V2FQQ6_PSEST</name>
<dbReference type="GO" id="GO:0016811">
    <property type="term" value="F:hydrolase activity, acting on carbon-nitrogen (but not peptide) bonds, in linear amides"/>
    <property type="evidence" value="ECO:0007669"/>
    <property type="project" value="TreeGrafter"/>
</dbReference>
<reference evidence="2 3" key="1">
    <citation type="submission" date="2019-02" db="EMBL/GenBank/DDBJ databases">
        <title>Sequencing the genomes of 1000 actinobacteria strains.</title>
        <authorList>
            <person name="Klenk H.-P."/>
        </authorList>
    </citation>
    <scope>NUCLEOTIDE SEQUENCE [LARGE SCALE GENOMIC DNA]</scope>
    <source>
        <strain evidence="2 3">DSM 45779</strain>
    </source>
</reference>
<evidence type="ECO:0000313" key="3">
    <source>
        <dbReference type="Proteomes" id="UP000291591"/>
    </source>
</evidence>
<proteinExistence type="predicted"/>
<comment type="caution">
    <text evidence="2">The sequence shown here is derived from an EMBL/GenBank/DDBJ whole genome shotgun (WGS) entry which is preliminary data.</text>
</comment>
<evidence type="ECO:0000313" key="2">
    <source>
        <dbReference type="EMBL" id="RZT85700.1"/>
    </source>
</evidence>
<gene>
    <name evidence="2" type="ORF">EV383_2579</name>
</gene>
<dbReference type="Proteomes" id="UP000291591">
    <property type="component" value="Unassembled WGS sequence"/>
</dbReference>
<organism evidence="2 3">
    <name type="scientific">Pseudonocardia sediminis</name>
    <dbReference type="NCBI Taxonomy" id="1397368"/>
    <lineage>
        <taxon>Bacteria</taxon>
        <taxon>Bacillati</taxon>
        <taxon>Actinomycetota</taxon>
        <taxon>Actinomycetes</taxon>
        <taxon>Pseudonocardiales</taxon>
        <taxon>Pseudonocardiaceae</taxon>
        <taxon>Pseudonocardia</taxon>
    </lineage>
</organism>
<dbReference type="SUPFAM" id="SSF102588">
    <property type="entry name" value="LmbE-like"/>
    <property type="match status" value="1"/>
</dbReference>
<dbReference type="InterPro" id="IPR024078">
    <property type="entry name" value="LmbE-like_dom_sf"/>
</dbReference>
<keyword evidence="1" id="KW-0862">Zinc</keyword>
<sequence>MTPPVTAAGVTSLPAGPHGRVATAVAVSPHLDDAVFSAGATLAALAASGWRVLVLTCFTASVPDPRGFALSTQLDKGLGPDVDYMALRRDEDRAACAVLGARPVHLPLAEAPHRGYDSAAALFDGVRPDDDAARALPPLLAPHLAAADLVLAPQAIGDHADHRVVTEAVRALAPAAWWWRDVPYVARNDGRPWWAVPDGPDRGVDVVATLPGKTRAARCYATQVGFQFGGDGEVAATLRRIAADEGSRLGAGCAVEAFRIPGP</sequence>
<keyword evidence="3" id="KW-1185">Reference proteome</keyword>
<dbReference type="EMBL" id="SHKL01000001">
    <property type="protein sequence ID" value="RZT85700.1"/>
    <property type="molecule type" value="Genomic_DNA"/>
</dbReference>
<accession>A0A4V2FQQ6</accession>
<dbReference type="Gene3D" id="3.40.50.10320">
    <property type="entry name" value="LmbE-like"/>
    <property type="match status" value="1"/>
</dbReference>
<evidence type="ECO:0000256" key="1">
    <source>
        <dbReference type="ARBA" id="ARBA00022833"/>
    </source>
</evidence>
<protein>
    <submittedName>
        <fullName evidence="2">LmbE family N-acetylglucosaminyl deacetylase</fullName>
    </submittedName>
</protein>
<dbReference type="PANTHER" id="PTHR12993">
    <property type="entry name" value="N-ACETYLGLUCOSAMINYL-PHOSPHATIDYLINOSITOL DE-N-ACETYLASE-RELATED"/>
    <property type="match status" value="1"/>
</dbReference>